<sequence length="421" mass="46546">MKAFVRVRPGVSPKRPLWTVGLRCALLLLLASGASGCCKYMGLSCPSTHPSKDDTLPHKDCARENCETPPYEGRLVSDDCPSGQCDPESPNGLGIYNLEGHSHCLAISTKDRYCPETFLNTADGIALRLRDANVGAQVIMADVVDARLLDESMSASEPVKVLEIQGGKGQLRFKGVHVGRSTESFAIEGGELPRLILALSVKDPHEEPRRYQVRFRPLASASMPRGAVPKYVMEYQEGEWRPSMSWVNPCSGVRDVPARPDASMAVLPDFAVDSLTAGVSSQPRSVTLACDKGAIATCLDWGYTPWDKQGRLDANRAYLYASCLQAKRAAYFVRFNNLKSYTANNTLIRRRDEFAVGLEQSSDLETLPRLEALWSPRGAECIIPENFRRPELVDPRWVSLLPRCEPIHWTQWGKLATAPAR</sequence>
<gene>
    <name evidence="2" type="ORF">SAMN05443572_11181</name>
</gene>
<dbReference type="InterPro" id="IPR045426">
    <property type="entry name" value="ADYC"/>
</dbReference>
<organism evidence="2 3">
    <name type="scientific">Myxococcus fulvus</name>
    <dbReference type="NCBI Taxonomy" id="33"/>
    <lineage>
        <taxon>Bacteria</taxon>
        <taxon>Pseudomonadati</taxon>
        <taxon>Myxococcota</taxon>
        <taxon>Myxococcia</taxon>
        <taxon>Myxococcales</taxon>
        <taxon>Cystobacterineae</taxon>
        <taxon>Myxococcaceae</taxon>
        <taxon>Myxococcus</taxon>
    </lineage>
</organism>
<evidence type="ECO:0000313" key="3">
    <source>
        <dbReference type="Proteomes" id="UP000183760"/>
    </source>
</evidence>
<protein>
    <recommendedName>
        <fullName evidence="1">ADYC domain-containing protein</fullName>
    </recommendedName>
</protein>
<proteinExistence type="predicted"/>
<keyword evidence="3" id="KW-1185">Reference proteome</keyword>
<accession>A0ABY1CTE7</accession>
<reference evidence="2 3" key="1">
    <citation type="submission" date="2016-10" db="EMBL/GenBank/DDBJ databases">
        <authorList>
            <person name="Varghese N."/>
            <person name="Submissions S."/>
        </authorList>
    </citation>
    <scope>NUCLEOTIDE SEQUENCE [LARGE SCALE GENOMIC DNA]</scope>
    <source>
        <strain evidence="2 3">DSM 16525</strain>
    </source>
</reference>
<dbReference type="Proteomes" id="UP000183760">
    <property type="component" value="Unassembled WGS sequence"/>
</dbReference>
<dbReference type="Pfam" id="PF20032">
    <property type="entry name" value="ADYC"/>
    <property type="match status" value="1"/>
</dbReference>
<name>A0ABY1CTE7_MYXFU</name>
<comment type="caution">
    <text evidence="2">The sequence shown here is derived from an EMBL/GenBank/DDBJ whole genome shotgun (WGS) entry which is preliminary data.</text>
</comment>
<evidence type="ECO:0000313" key="2">
    <source>
        <dbReference type="EMBL" id="SEU36055.1"/>
    </source>
</evidence>
<evidence type="ECO:0000259" key="1">
    <source>
        <dbReference type="Pfam" id="PF20032"/>
    </source>
</evidence>
<dbReference type="EMBL" id="FOIB01000011">
    <property type="protein sequence ID" value="SEU36055.1"/>
    <property type="molecule type" value="Genomic_DNA"/>
</dbReference>
<feature type="domain" description="ADYC" evidence="1">
    <location>
        <begin position="208"/>
        <end position="382"/>
    </location>
</feature>